<proteinExistence type="predicted"/>
<feature type="domain" description="Solute-binding protein family 3/N-terminal" evidence="2">
    <location>
        <begin position="43"/>
        <end position="136"/>
    </location>
</feature>
<dbReference type="Pfam" id="PF00497">
    <property type="entry name" value="SBP_bac_3"/>
    <property type="match status" value="1"/>
</dbReference>
<dbReference type="PANTHER" id="PTHR35936">
    <property type="entry name" value="MEMBRANE-BOUND LYTIC MUREIN TRANSGLYCOSYLASE F"/>
    <property type="match status" value="1"/>
</dbReference>
<sequence>LALAGAAVLMAATSGVAGASSLTGKYNKAAAALVPGVYKKMVLQVATDATYAPDEYMNGNTMVGFDVDLMKAIATTLGVRYRENNVTFDNIIIGIKGGHYQIGNSSFTDNKSREKQVNFVDYFQAGEGVYAKASSKVSFKGLKSFCGLTVAVETGTVEQTDA</sequence>
<dbReference type="SUPFAM" id="SSF53850">
    <property type="entry name" value="Periplasmic binding protein-like II"/>
    <property type="match status" value="1"/>
</dbReference>
<name>T0ZN04_9ZZZZ</name>
<evidence type="ECO:0000256" key="1">
    <source>
        <dbReference type="ARBA" id="ARBA00022729"/>
    </source>
</evidence>
<feature type="non-terminal residue" evidence="3">
    <location>
        <position position="1"/>
    </location>
</feature>
<dbReference type="EMBL" id="AUZY01008381">
    <property type="protein sequence ID" value="EQD46048.1"/>
    <property type="molecule type" value="Genomic_DNA"/>
</dbReference>
<comment type="caution">
    <text evidence="3">The sequence shown here is derived from an EMBL/GenBank/DDBJ whole genome shotgun (WGS) entry which is preliminary data.</text>
</comment>
<reference evidence="3" key="1">
    <citation type="submission" date="2013-08" db="EMBL/GenBank/DDBJ databases">
        <authorList>
            <person name="Mendez C."/>
            <person name="Richter M."/>
            <person name="Ferrer M."/>
            <person name="Sanchez J."/>
        </authorList>
    </citation>
    <scope>NUCLEOTIDE SEQUENCE</scope>
</reference>
<organism evidence="3">
    <name type="scientific">mine drainage metagenome</name>
    <dbReference type="NCBI Taxonomy" id="410659"/>
    <lineage>
        <taxon>unclassified sequences</taxon>
        <taxon>metagenomes</taxon>
        <taxon>ecological metagenomes</taxon>
    </lineage>
</organism>
<dbReference type="AlphaFoldDB" id="T0ZN04"/>
<keyword evidence="1" id="KW-0732">Signal</keyword>
<evidence type="ECO:0000259" key="2">
    <source>
        <dbReference type="Pfam" id="PF00497"/>
    </source>
</evidence>
<dbReference type="InterPro" id="IPR001638">
    <property type="entry name" value="Solute-binding_3/MltF_N"/>
</dbReference>
<dbReference type="Gene3D" id="3.40.190.10">
    <property type="entry name" value="Periplasmic binding protein-like II"/>
    <property type="match status" value="2"/>
</dbReference>
<evidence type="ECO:0000313" key="3">
    <source>
        <dbReference type="EMBL" id="EQD46048.1"/>
    </source>
</evidence>
<accession>T0ZN04</accession>
<feature type="non-terminal residue" evidence="3">
    <location>
        <position position="162"/>
    </location>
</feature>
<protein>
    <submittedName>
        <fullName evidence="3">Extracellular solute-binding protein family 3</fullName>
    </submittedName>
</protein>
<gene>
    <name evidence="3" type="ORF">B1B_12765</name>
</gene>
<reference evidence="3" key="2">
    <citation type="journal article" date="2014" name="ISME J.">
        <title>Microbial stratification in low pH oxic and suboxic macroscopic growths along an acid mine drainage.</title>
        <authorList>
            <person name="Mendez-Garcia C."/>
            <person name="Mesa V."/>
            <person name="Sprenger R.R."/>
            <person name="Richter M."/>
            <person name="Diez M.S."/>
            <person name="Solano J."/>
            <person name="Bargiela R."/>
            <person name="Golyshina O.V."/>
            <person name="Manteca A."/>
            <person name="Ramos J.L."/>
            <person name="Gallego J.R."/>
            <person name="Llorente I."/>
            <person name="Martins Dos Santos V.A."/>
            <person name="Jensen O.N."/>
            <person name="Pelaez A.I."/>
            <person name="Sanchez J."/>
            <person name="Ferrer M."/>
        </authorList>
    </citation>
    <scope>NUCLEOTIDE SEQUENCE</scope>
</reference>
<dbReference type="PANTHER" id="PTHR35936:SF17">
    <property type="entry name" value="ARGININE-BINDING EXTRACELLULAR PROTEIN ARTP"/>
    <property type="match status" value="1"/>
</dbReference>